<dbReference type="Proteomes" id="UP001597400">
    <property type="component" value="Unassembled WGS sequence"/>
</dbReference>
<feature type="domain" description="Terminase large subunit-like endonuclease" evidence="2">
    <location>
        <begin position="262"/>
        <end position="555"/>
    </location>
</feature>
<evidence type="ECO:0000259" key="1">
    <source>
        <dbReference type="Pfam" id="PF03354"/>
    </source>
</evidence>
<feature type="domain" description="Terminase large subunit-like ATPase" evidence="1">
    <location>
        <begin position="67"/>
        <end position="198"/>
    </location>
</feature>
<name>A0ABW4U1E7_9SPHN</name>
<dbReference type="Gene3D" id="3.40.50.300">
    <property type="entry name" value="P-loop containing nucleotide triphosphate hydrolases"/>
    <property type="match status" value="1"/>
</dbReference>
<keyword evidence="4" id="KW-1185">Reference proteome</keyword>
<proteinExistence type="predicted"/>
<reference evidence="4" key="1">
    <citation type="journal article" date="2019" name="Int. J. Syst. Evol. Microbiol.">
        <title>The Global Catalogue of Microorganisms (GCM) 10K type strain sequencing project: providing services to taxonomists for standard genome sequencing and annotation.</title>
        <authorList>
            <consortium name="The Broad Institute Genomics Platform"/>
            <consortium name="The Broad Institute Genome Sequencing Center for Infectious Disease"/>
            <person name="Wu L."/>
            <person name="Ma J."/>
        </authorList>
    </citation>
    <scope>NUCLEOTIDE SEQUENCE [LARGE SCALE GENOMIC DNA]</scope>
    <source>
        <strain evidence="4">CGMCC 1.12702</strain>
    </source>
</reference>
<gene>
    <name evidence="3" type="ORF">ACFSGX_13985</name>
</gene>
<dbReference type="InterPro" id="IPR046462">
    <property type="entry name" value="TerL_nuclease"/>
</dbReference>
<dbReference type="Pfam" id="PF03354">
    <property type="entry name" value="TerL_ATPase"/>
    <property type="match status" value="1"/>
</dbReference>
<comment type="caution">
    <text evidence="3">The sequence shown here is derived from an EMBL/GenBank/DDBJ whole genome shotgun (WGS) entry which is preliminary data.</text>
</comment>
<dbReference type="EMBL" id="JBHUGS010000004">
    <property type="protein sequence ID" value="MFD1951879.1"/>
    <property type="molecule type" value="Genomic_DNA"/>
</dbReference>
<sequence length="577" mass="63824">MVAWSTACTDWQDRIVQRRSLIPFDPLFPDEAAAALAVFKSLHIVDLPGKPTFGEACDQWVFDFVAAIFGAYDATIARRLIRKFLLLISKKNSKSTIAAGIMITALIRNWRFQAELLILAPTIEVAGNSFDPAAGMVRHDPELNALLQVVDHQRLIRHRTTEAELKIVAADKDVVGGTKAGFVLVDELWLFGKRAQAKAMLREATGGLSSAREGFVVYLTTHSDEEPRGVFKDQLDHFRGVRDGLIDDPTSLGVLYEYPPAMLERDAYLEPANFYVTNPNMGRSVHVDWLESELAQELRGAGEGLQIFLAKHLNVEIGTRLSRDRWTGAEFWDGAIDRSITVADLIRRCEVIVAGIDGGGLDDLLGLCLIGREKGSRRWLVWCHAWAWSIVWKRRQDIVTKLNELVTEGSLTRCDMADEAVIDLDREELDEELTEDIRGVVDILAQVRDAGLFPDKEAIGLDPVGVSAIVDELATREFADEQLAAIQQGYKLSSAVKGSARKLAARTMRHDGSALMQWCVGNAKMEPRGTSAVAIVKSSPAAKIDPLAAMFNAVILMTRNPEATGGFIYEERGMLIL</sequence>
<dbReference type="InterPro" id="IPR027417">
    <property type="entry name" value="P-loop_NTPase"/>
</dbReference>
<dbReference type="Pfam" id="PF20441">
    <property type="entry name" value="TerL_nuclease"/>
    <property type="match status" value="1"/>
</dbReference>
<dbReference type="InterPro" id="IPR046461">
    <property type="entry name" value="TerL_ATPase"/>
</dbReference>
<dbReference type="PANTHER" id="PTHR41287:SF1">
    <property type="entry name" value="PROTEIN YMFN"/>
    <property type="match status" value="1"/>
</dbReference>
<accession>A0ABW4U1E7</accession>
<dbReference type="PANTHER" id="PTHR41287">
    <property type="match status" value="1"/>
</dbReference>
<protein>
    <submittedName>
        <fullName evidence="3">Terminase large subunit</fullName>
    </submittedName>
</protein>
<evidence type="ECO:0000259" key="2">
    <source>
        <dbReference type="Pfam" id="PF20441"/>
    </source>
</evidence>
<organism evidence="3 4">
    <name type="scientific">Sphingomonas arantia</name>
    <dbReference type="NCBI Taxonomy" id="1460676"/>
    <lineage>
        <taxon>Bacteria</taxon>
        <taxon>Pseudomonadati</taxon>
        <taxon>Pseudomonadota</taxon>
        <taxon>Alphaproteobacteria</taxon>
        <taxon>Sphingomonadales</taxon>
        <taxon>Sphingomonadaceae</taxon>
        <taxon>Sphingomonas</taxon>
    </lineage>
</organism>
<evidence type="ECO:0000313" key="4">
    <source>
        <dbReference type="Proteomes" id="UP001597400"/>
    </source>
</evidence>
<dbReference type="InterPro" id="IPR005021">
    <property type="entry name" value="Terminase_largesu-like"/>
</dbReference>
<evidence type="ECO:0000313" key="3">
    <source>
        <dbReference type="EMBL" id="MFD1951879.1"/>
    </source>
</evidence>